<comment type="subcellular location">
    <subcellularLocation>
        <location evidence="1 14">Cell membrane</location>
        <topology evidence="1 14">Multi-pass membrane protein</topology>
    </subcellularLocation>
</comment>
<protein>
    <recommendedName>
        <fullName evidence="14">Olfactory receptor</fullName>
    </recommendedName>
</protein>
<feature type="transmembrane region" description="Helical" evidence="14">
    <location>
        <begin position="102"/>
        <end position="120"/>
    </location>
</feature>
<sequence>MEPWNKSSVSEFILVGFPTLYTYSPYLFVCLLLIYLLTIAGNVTIFSIVQLDSQLHSPMYFFISVLSFLEIWYTAVTIPKMLINLLVPRKSISFEGCLLQTYFFHSLGASECYLLTTMAYDRYLAICQPLHYNSIMTSKLTIKLVALCFSIGFLCPITEVILISKLPFCGSNEIQHIFCDFPPLLNLACTDTSINVLADFIINSFIILVTFLFIMISYIRIIFTVFKIKTSAGRLKAFSTCISHLTVVLLFFTCIVFMYVRLTTSYSLYYDRVLAVIYSVLTPILNPIIYSLRNNEIRVAFIRKLCSRKDYGSK</sequence>
<dbReference type="PROSITE" id="PS50262">
    <property type="entry name" value="G_PROTEIN_RECEP_F1_2"/>
    <property type="match status" value="1"/>
</dbReference>
<dbReference type="PANTHER" id="PTHR24242">
    <property type="entry name" value="G-PROTEIN COUPLED RECEPTOR"/>
    <property type="match status" value="1"/>
</dbReference>
<evidence type="ECO:0000256" key="1">
    <source>
        <dbReference type="ARBA" id="ARBA00004651"/>
    </source>
</evidence>
<dbReference type="SUPFAM" id="SSF81321">
    <property type="entry name" value="Family A G protein-coupled receptor-like"/>
    <property type="match status" value="1"/>
</dbReference>
<keyword evidence="4 13" id="KW-0812">Transmembrane</keyword>
<keyword evidence="7 13" id="KW-0297">G-protein coupled receptor</keyword>
<dbReference type="PROSITE" id="PS00237">
    <property type="entry name" value="G_PROTEIN_RECEP_F1_1"/>
    <property type="match status" value="1"/>
</dbReference>
<dbReference type="InterPro" id="IPR050939">
    <property type="entry name" value="Olfactory_GPCR1"/>
</dbReference>
<name>A0ABN9G165_9NEOB</name>
<evidence type="ECO:0000259" key="15">
    <source>
        <dbReference type="PROSITE" id="PS50262"/>
    </source>
</evidence>
<dbReference type="PRINTS" id="PR00237">
    <property type="entry name" value="GPCRRHODOPSN"/>
</dbReference>
<comment type="caution">
    <text evidence="16">The sequence shown here is derived from an EMBL/GenBank/DDBJ whole genome shotgun (WGS) entry which is preliminary data.</text>
</comment>
<evidence type="ECO:0000313" key="17">
    <source>
        <dbReference type="Proteomes" id="UP001162483"/>
    </source>
</evidence>
<evidence type="ECO:0000256" key="12">
    <source>
        <dbReference type="ARBA" id="ARBA00023224"/>
    </source>
</evidence>
<accession>A0ABN9G165</accession>
<dbReference type="Pfam" id="PF13853">
    <property type="entry name" value="7tm_4"/>
    <property type="match status" value="1"/>
</dbReference>
<feature type="transmembrane region" description="Helical" evidence="14">
    <location>
        <begin position="26"/>
        <end position="49"/>
    </location>
</feature>
<keyword evidence="8 14" id="KW-0472">Membrane</keyword>
<gene>
    <name evidence="16" type="ORF">SPARVUS_LOCUS13240469</name>
</gene>
<keyword evidence="2 14" id="KW-1003">Cell membrane</keyword>
<evidence type="ECO:0000256" key="2">
    <source>
        <dbReference type="ARBA" id="ARBA00022475"/>
    </source>
</evidence>
<keyword evidence="6 14" id="KW-1133">Transmembrane helix</keyword>
<evidence type="ECO:0000256" key="13">
    <source>
        <dbReference type="RuleBase" id="RU000688"/>
    </source>
</evidence>
<keyword evidence="5 14" id="KW-0552">Olfaction</keyword>
<feature type="transmembrane region" description="Helical" evidence="14">
    <location>
        <begin position="200"/>
        <end position="223"/>
    </location>
</feature>
<feature type="transmembrane region" description="Helical" evidence="14">
    <location>
        <begin position="61"/>
        <end position="82"/>
    </location>
</feature>
<dbReference type="InterPro" id="IPR000725">
    <property type="entry name" value="Olfact_rcpt"/>
</dbReference>
<evidence type="ECO:0000256" key="8">
    <source>
        <dbReference type="ARBA" id="ARBA00023136"/>
    </source>
</evidence>
<keyword evidence="11" id="KW-0325">Glycoprotein</keyword>
<dbReference type="InterPro" id="IPR000276">
    <property type="entry name" value="GPCR_Rhodpsn"/>
</dbReference>
<dbReference type="InterPro" id="IPR017452">
    <property type="entry name" value="GPCR_Rhodpsn_7TM"/>
</dbReference>
<feature type="transmembrane region" description="Helical" evidence="14">
    <location>
        <begin position="235"/>
        <end position="260"/>
    </location>
</feature>
<feature type="transmembrane region" description="Helical" evidence="14">
    <location>
        <begin position="272"/>
        <end position="292"/>
    </location>
</feature>
<dbReference type="Proteomes" id="UP001162483">
    <property type="component" value="Unassembled WGS sequence"/>
</dbReference>
<keyword evidence="3 14" id="KW-0716">Sensory transduction</keyword>
<organism evidence="16 17">
    <name type="scientific">Staurois parvus</name>
    <dbReference type="NCBI Taxonomy" id="386267"/>
    <lineage>
        <taxon>Eukaryota</taxon>
        <taxon>Metazoa</taxon>
        <taxon>Chordata</taxon>
        <taxon>Craniata</taxon>
        <taxon>Vertebrata</taxon>
        <taxon>Euteleostomi</taxon>
        <taxon>Amphibia</taxon>
        <taxon>Batrachia</taxon>
        <taxon>Anura</taxon>
        <taxon>Neobatrachia</taxon>
        <taxon>Ranoidea</taxon>
        <taxon>Ranidae</taxon>
        <taxon>Staurois</taxon>
    </lineage>
</organism>
<proteinExistence type="inferred from homology"/>
<dbReference type="EMBL" id="CATNWA010017763">
    <property type="protein sequence ID" value="CAI9602964.1"/>
    <property type="molecule type" value="Genomic_DNA"/>
</dbReference>
<evidence type="ECO:0000256" key="3">
    <source>
        <dbReference type="ARBA" id="ARBA00022606"/>
    </source>
</evidence>
<keyword evidence="9" id="KW-1015">Disulfide bond</keyword>
<keyword evidence="17" id="KW-1185">Reference proteome</keyword>
<evidence type="ECO:0000256" key="9">
    <source>
        <dbReference type="ARBA" id="ARBA00023157"/>
    </source>
</evidence>
<evidence type="ECO:0000256" key="14">
    <source>
        <dbReference type="RuleBase" id="RU363047"/>
    </source>
</evidence>
<feature type="domain" description="G-protein coupled receptors family 1 profile" evidence="15">
    <location>
        <begin position="41"/>
        <end position="290"/>
    </location>
</feature>
<evidence type="ECO:0000256" key="4">
    <source>
        <dbReference type="ARBA" id="ARBA00022692"/>
    </source>
</evidence>
<feature type="transmembrane region" description="Helical" evidence="14">
    <location>
        <begin position="140"/>
        <end position="163"/>
    </location>
</feature>
<evidence type="ECO:0000256" key="7">
    <source>
        <dbReference type="ARBA" id="ARBA00023040"/>
    </source>
</evidence>
<evidence type="ECO:0000256" key="6">
    <source>
        <dbReference type="ARBA" id="ARBA00022989"/>
    </source>
</evidence>
<keyword evidence="12 13" id="KW-0807">Transducer</keyword>
<keyword evidence="10 13" id="KW-0675">Receptor</keyword>
<evidence type="ECO:0000256" key="5">
    <source>
        <dbReference type="ARBA" id="ARBA00022725"/>
    </source>
</evidence>
<comment type="similarity">
    <text evidence="13">Belongs to the G-protein coupled receptor 1 family.</text>
</comment>
<dbReference type="PRINTS" id="PR00245">
    <property type="entry name" value="OLFACTORYR"/>
</dbReference>
<reference evidence="16" key="1">
    <citation type="submission" date="2023-05" db="EMBL/GenBank/DDBJ databases">
        <authorList>
            <person name="Stuckert A."/>
        </authorList>
    </citation>
    <scope>NUCLEOTIDE SEQUENCE</scope>
</reference>
<evidence type="ECO:0000313" key="16">
    <source>
        <dbReference type="EMBL" id="CAI9602964.1"/>
    </source>
</evidence>
<dbReference type="Gene3D" id="1.20.1070.10">
    <property type="entry name" value="Rhodopsin 7-helix transmembrane proteins"/>
    <property type="match status" value="1"/>
</dbReference>
<evidence type="ECO:0000256" key="10">
    <source>
        <dbReference type="ARBA" id="ARBA00023170"/>
    </source>
</evidence>
<evidence type="ECO:0000256" key="11">
    <source>
        <dbReference type="ARBA" id="ARBA00023180"/>
    </source>
</evidence>
<dbReference type="PANTHER" id="PTHR24242:SF227">
    <property type="entry name" value="OLFACTORY RECEPTOR"/>
    <property type="match status" value="1"/>
</dbReference>